<dbReference type="GO" id="GO:0015297">
    <property type="term" value="F:antiporter activity"/>
    <property type="evidence" value="ECO:0007669"/>
    <property type="project" value="InterPro"/>
</dbReference>
<dbReference type="EMBL" id="JACOZA010000027">
    <property type="protein sequence ID" value="MBI2096726.1"/>
    <property type="molecule type" value="Genomic_DNA"/>
</dbReference>
<accession>A0A931SB31</accession>
<evidence type="ECO:0000313" key="10">
    <source>
        <dbReference type="Proteomes" id="UP000724148"/>
    </source>
</evidence>
<feature type="transmembrane region" description="Helical" evidence="7">
    <location>
        <begin position="32"/>
        <end position="51"/>
    </location>
</feature>
<comment type="subcellular location">
    <subcellularLocation>
        <location evidence="1">Membrane</location>
        <topology evidence="1">Multi-pass membrane protein</topology>
    </subcellularLocation>
</comment>
<dbReference type="Pfam" id="PF00999">
    <property type="entry name" value="Na_H_Exchanger"/>
    <property type="match status" value="1"/>
</dbReference>
<organism evidence="9 10">
    <name type="scientific">Candidatus Sungiibacteriota bacterium</name>
    <dbReference type="NCBI Taxonomy" id="2750080"/>
    <lineage>
        <taxon>Bacteria</taxon>
        <taxon>Candidatus Sungiibacteriota</taxon>
    </lineage>
</organism>
<feature type="domain" description="RCK N-terminal" evidence="8">
    <location>
        <begin position="405"/>
        <end position="522"/>
    </location>
</feature>
<evidence type="ECO:0000256" key="7">
    <source>
        <dbReference type="SAM" id="Phobius"/>
    </source>
</evidence>
<evidence type="ECO:0000256" key="5">
    <source>
        <dbReference type="ARBA" id="ARBA00022989"/>
    </source>
</evidence>
<evidence type="ECO:0000256" key="1">
    <source>
        <dbReference type="ARBA" id="ARBA00004141"/>
    </source>
</evidence>
<feature type="transmembrane region" description="Helical" evidence="7">
    <location>
        <begin position="354"/>
        <end position="375"/>
    </location>
</feature>
<feature type="transmembrane region" description="Helical" evidence="7">
    <location>
        <begin position="112"/>
        <end position="133"/>
    </location>
</feature>
<dbReference type="PANTHER" id="PTHR42751:SF3">
    <property type="entry name" value="SODIUM_GLUTAMATE SYMPORTER"/>
    <property type="match status" value="1"/>
</dbReference>
<dbReference type="InterPro" id="IPR038770">
    <property type="entry name" value="Na+/solute_symporter_sf"/>
</dbReference>
<dbReference type="GO" id="GO:1902600">
    <property type="term" value="P:proton transmembrane transport"/>
    <property type="evidence" value="ECO:0007669"/>
    <property type="project" value="InterPro"/>
</dbReference>
<reference evidence="9" key="1">
    <citation type="submission" date="2020-07" db="EMBL/GenBank/DDBJ databases">
        <title>Huge and variable diversity of episymbiotic CPR bacteria and DPANN archaea in groundwater ecosystems.</title>
        <authorList>
            <person name="He C.Y."/>
            <person name="Keren R."/>
            <person name="Whittaker M."/>
            <person name="Farag I.F."/>
            <person name="Doudna J."/>
            <person name="Cate J.H.D."/>
            <person name="Banfield J.F."/>
        </authorList>
    </citation>
    <scope>NUCLEOTIDE SEQUENCE</scope>
    <source>
        <strain evidence="9">NC_groundwater_193_Ag_S-0.1um_51_7</strain>
    </source>
</reference>
<dbReference type="Gene3D" id="3.40.50.720">
    <property type="entry name" value="NAD(P)-binding Rossmann-like Domain"/>
    <property type="match status" value="1"/>
</dbReference>
<evidence type="ECO:0000256" key="6">
    <source>
        <dbReference type="ARBA" id="ARBA00023136"/>
    </source>
</evidence>
<feature type="transmembrane region" description="Helical" evidence="7">
    <location>
        <begin position="215"/>
        <end position="232"/>
    </location>
</feature>
<feature type="transmembrane region" description="Helical" evidence="7">
    <location>
        <begin position="145"/>
        <end position="171"/>
    </location>
</feature>
<proteinExistence type="inferred from homology"/>
<dbReference type="Pfam" id="PF02254">
    <property type="entry name" value="TrkA_N"/>
    <property type="match status" value="1"/>
</dbReference>
<feature type="transmembrane region" description="Helical" evidence="7">
    <location>
        <begin position="57"/>
        <end position="76"/>
    </location>
</feature>
<dbReference type="InterPro" id="IPR036291">
    <property type="entry name" value="NAD(P)-bd_dom_sf"/>
</dbReference>
<sequence>MSGTLQVFGEVSLLVAIATLVALGMRLLKQPLIIGHIITGLLLGPLVFDLIKSQETLQLFSRLGVALLLFIVGLSLSPKVIREIGRVAVLTGLGQVVITSFAGFIVSQWLGFSVLTSLYIGVALSFSSTIIILKLISDKGDLDKLYARISIGFLLVQDLIAVGLLFFIPLISQSGLAWGGVAAPFIKAVVLAVALFGISYYLLPRLHLFIGRSQELLFLFANAWGMGVAALFQHFGFPLESGALIAGVALSNLPSRQEISSRLAPLRDFFIVIFFILLGSQLVVGDLRGILYPVIILSALVLAINPIILMTITGALGYRKRVSWDAGVTVAEISEFSLILMLLGVSLGHVAPQALALVTAVGLLTIFGSTYLVLYSADIYGKISRYLSVFERGRLNQPEGKTETNYELLLFGYNRIGYDFLRVFRHSGKSFLVVDYDPEVARTLSLSGLSNIYGDAGDAEFLASLNLKTVRLAVSTIPDAETNQMLLSRLRPQNPGVIFIAVAHRIEDALSLYQSGANFVIMPHFLGGKYAADIVSQYWFDAGKFNELRKEHLESLADRIREGHEHPVVRQS</sequence>
<feature type="transmembrane region" description="Helical" evidence="7">
    <location>
        <begin position="6"/>
        <end position="25"/>
    </location>
</feature>
<dbReference type="Proteomes" id="UP000724148">
    <property type="component" value="Unassembled WGS sequence"/>
</dbReference>
<evidence type="ECO:0000313" key="9">
    <source>
        <dbReference type="EMBL" id="MBI2096726.1"/>
    </source>
</evidence>
<dbReference type="Gene3D" id="1.20.1530.20">
    <property type="match status" value="1"/>
</dbReference>
<feature type="transmembrane region" description="Helical" evidence="7">
    <location>
        <begin position="290"/>
        <end position="316"/>
    </location>
</feature>
<evidence type="ECO:0000256" key="3">
    <source>
        <dbReference type="ARBA" id="ARBA00022448"/>
    </source>
</evidence>
<feature type="transmembrane region" description="Helical" evidence="7">
    <location>
        <begin position="88"/>
        <end position="106"/>
    </location>
</feature>
<evidence type="ECO:0000259" key="8">
    <source>
        <dbReference type="PROSITE" id="PS51201"/>
    </source>
</evidence>
<protein>
    <submittedName>
        <fullName evidence="9">Cation:proton antiporter</fullName>
    </submittedName>
</protein>
<dbReference type="GO" id="GO:0016020">
    <property type="term" value="C:membrane"/>
    <property type="evidence" value="ECO:0007669"/>
    <property type="project" value="UniProtKB-SubCell"/>
</dbReference>
<dbReference type="InterPro" id="IPR006153">
    <property type="entry name" value="Cation/H_exchanger_TM"/>
</dbReference>
<name>A0A931SB31_9BACT</name>
<dbReference type="GO" id="GO:0006813">
    <property type="term" value="P:potassium ion transport"/>
    <property type="evidence" value="ECO:0007669"/>
    <property type="project" value="InterPro"/>
</dbReference>
<dbReference type="PROSITE" id="PS51201">
    <property type="entry name" value="RCK_N"/>
    <property type="match status" value="1"/>
</dbReference>
<keyword evidence="4 7" id="KW-0812">Transmembrane</keyword>
<feature type="transmembrane region" description="Helical" evidence="7">
    <location>
        <begin position="266"/>
        <end position="284"/>
    </location>
</feature>
<dbReference type="InterPro" id="IPR003148">
    <property type="entry name" value="RCK_N"/>
</dbReference>
<feature type="transmembrane region" description="Helical" evidence="7">
    <location>
        <begin position="328"/>
        <end position="348"/>
    </location>
</feature>
<gene>
    <name evidence="9" type="ORF">HYT40_01030</name>
</gene>
<keyword evidence="5 7" id="KW-1133">Transmembrane helix</keyword>
<comment type="similarity">
    <text evidence="2">Belongs to the monovalent cation:proton antiporter 2 (CPA2) transporter (TC 2.A.37) family.</text>
</comment>
<evidence type="ECO:0000256" key="4">
    <source>
        <dbReference type="ARBA" id="ARBA00022692"/>
    </source>
</evidence>
<dbReference type="SUPFAM" id="SSF51735">
    <property type="entry name" value="NAD(P)-binding Rossmann-fold domains"/>
    <property type="match status" value="1"/>
</dbReference>
<keyword evidence="3" id="KW-0813">Transport</keyword>
<keyword evidence="6 7" id="KW-0472">Membrane</keyword>
<feature type="transmembrane region" description="Helical" evidence="7">
    <location>
        <begin position="177"/>
        <end position="203"/>
    </location>
</feature>
<comment type="caution">
    <text evidence="9">The sequence shown here is derived from an EMBL/GenBank/DDBJ whole genome shotgun (WGS) entry which is preliminary data.</text>
</comment>
<dbReference type="PANTHER" id="PTHR42751">
    <property type="entry name" value="SODIUM/HYDROGEN EXCHANGER FAMILY/TRKA DOMAIN PROTEIN"/>
    <property type="match status" value="1"/>
</dbReference>
<dbReference type="AlphaFoldDB" id="A0A931SB31"/>
<evidence type="ECO:0000256" key="2">
    <source>
        <dbReference type="ARBA" id="ARBA00005551"/>
    </source>
</evidence>